<keyword evidence="6" id="KW-0472">Membrane</keyword>
<evidence type="ECO:0000313" key="9">
    <source>
        <dbReference type="EMBL" id="GAT63032.1"/>
    </source>
</evidence>
<accession>A0A170ZV34</accession>
<comment type="subcellular location">
    <subcellularLocation>
        <location evidence="1">Cell outer membrane</location>
    </subcellularLocation>
</comment>
<dbReference type="OrthoDB" id="9807719at2"/>
<reference evidence="10" key="2">
    <citation type="journal article" date="2017" name="Genome Announc.">
        <title>Draft genome sequence of Paludibacter jiangxiensis NM7(T), a propionate-producing fermentative bacterium.</title>
        <authorList>
            <person name="Qiu Y.-L."/>
            <person name="Tourlousse D.M."/>
            <person name="Matsuura N."/>
            <person name="Ohashi A."/>
            <person name="Sekiguchi Y."/>
        </authorList>
    </citation>
    <scope>NUCLEOTIDE SEQUENCE [LARGE SCALE GENOMIC DNA]</scope>
    <source>
        <strain evidence="10">NM7</strain>
    </source>
</reference>
<dbReference type="Pfam" id="PF02321">
    <property type="entry name" value="OEP"/>
    <property type="match status" value="2"/>
</dbReference>
<dbReference type="PANTHER" id="PTHR30026">
    <property type="entry name" value="OUTER MEMBRANE PROTEIN TOLC"/>
    <property type="match status" value="1"/>
</dbReference>
<protein>
    <submittedName>
        <fullName evidence="9">Outer membrane protein TolC</fullName>
    </submittedName>
</protein>
<evidence type="ECO:0000256" key="5">
    <source>
        <dbReference type="ARBA" id="ARBA00022692"/>
    </source>
</evidence>
<dbReference type="InterPro" id="IPR051906">
    <property type="entry name" value="TolC-like"/>
</dbReference>
<organism evidence="9 10">
    <name type="scientific">Paludibacter jiangxiensis</name>
    <dbReference type="NCBI Taxonomy" id="681398"/>
    <lineage>
        <taxon>Bacteria</taxon>
        <taxon>Pseudomonadati</taxon>
        <taxon>Bacteroidota</taxon>
        <taxon>Bacteroidia</taxon>
        <taxon>Bacteroidales</taxon>
        <taxon>Paludibacteraceae</taxon>
        <taxon>Paludibacter</taxon>
    </lineage>
</organism>
<evidence type="ECO:0000256" key="3">
    <source>
        <dbReference type="ARBA" id="ARBA00022448"/>
    </source>
</evidence>
<sequence>MARKICVLVLSTLFATSLYSQKTLQLEECRQMAIAHNKSIQIAQENVKVAQQYKQAAFTQFFPNFSANAAYTWNQKNVSLLAEDAYLPVYSLNANGTPNYGASWNNSWTVVNGTPVPLDANGKPFNPSTSPDKIEWKNKALLPKEAMEFDMKNVFVGTIGFTQPIFMGGKIKALYDIAKYGEHLASAQQENKMTELLQEVDEDYWRVVSLESKVALAKEYKGLIAKMDSDIRTMVDEGVATKADALKVRVKLNEADVALTKAEDGLNLSRMALNQVCGMPLDEQYRLADQSLDTKAVEPQLIPIDQALANRPEIKALTQMQSIAKANQKAMFSRFLPNIALTGNYLVSNPNSFNGFETKFGGMFTVGVVANIPLFHFGDKLHTLNAAKSQYRIATLQLQEAKEKMELQIKQSSYKTAESIKKQTTTQHNIDQAVENLRYATEGFEAGVITSTDLLAAQTAWLSAKSENIDAIIDVKLCNLYLEKSLGTLKAPATNNTIKK</sequence>
<dbReference type="Proteomes" id="UP000076586">
    <property type="component" value="Unassembled WGS sequence"/>
</dbReference>
<evidence type="ECO:0000256" key="2">
    <source>
        <dbReference type="ARBA" id="ARBA00007613"/>
    </source>
</evidence>
<comment type="caution">
    <text evidence="9">The sequence shown here is derived from an EMBL/GenBank/DDBJ whole genome shotgun (WGS) entry which is preliminary data.</text>
</comment>
<evidence type="ECO:0000313" key="10">
    <source>
        <dbReference type="Proteomes" id="UP000076586"/>
    </source>
</evidence>
<gene>
    <name evidence="9" type="ORF">PJIAN_3344</name>
</gene>
<evidence type="ECO:0000256" key="6">
    <source>
        <dbReference type="ARBA" id="ARBA00023136"/>
    </source>
</evidence>
<evidence type="ECO:0000256" key="7">
    <source>
        <dbReference type="ARBA" id="ARBA00023237"/>
    </source>
</evidence>
<keyword evidence="10" id="KW-1185">Reference proteome</keyword>
<dbReference type="GO" id="GO:0015288">
    <property type="term" value="F:porin activity"/>
    <property type="evidence" value="ECO:0007669"/>
    <property type="project" value="TreeGrafter"/>
</dbReference>
<dbReference type="STRING" id="681398.PJIAN_3344"/>
<keyword evidence="7" id="KW-0998">Cell outer membrane</keyword>
<dbReference type="SUPFAM" id="SSF56954">
    <property type="entry name" value="Outer membrane efflux proteins (OEP)"/>
    <property type="match status" value="1"/>
</dbReference>
<proteinExistence type="inferred from homology"/>
<dbReference type="GO" id="GO:0009279">
    <property type="term" value="C:cell outer membrane"/>
    <property type="evidence" value="ECO:0007669"/>
    <property type="project" value="UniProtKB-SubCell"/>
</dbReference>
<dbReference type="InterPro" id="IPR003423">
    <property type="entry name" value="OMP_efflux"/>
</dbReference>
<dbReference type="AlphaFoldDB" id="A0A170ZV34"/>
<feature type="coiled-coil region" evidence="8">
    <location>
        <begin position="384"/>
        <end position="411"/>
    </location>
</feature>
<comment type="similarity">
    <text evidence="2">Belongs to the outer membrane factor (OMF) (TC 1.B.17) family.</text>
</comment>
<dbReference type="EMBL" id="BDCR01000003">
    <property type="protein sequence ID" value="GAT63032.1"/>
    <property type="molecule type" value="Genomic_DNA"/>
</dbReference>
<evidence type="ECO:0000256" key="4">
    <source>
        <dbReference type="ARBA" id="ARBA00022452"/>
    </source>
</evidence>
<dbReference type="RefSeq" id="WP_068703858.1">
    <property type="nucleotide sequence ID" value="NZ_BDCR01000003.1"/>
</dbReference>
<keyword evidence="3" id="KW-0813">Transport</keyword>
<keyword evidence="8" id="KW-0175">Coiled coil</keyword>
<evidence type="ECO:0000256" key="1">
    <source>
        <dbReference type="ARBA" id="ARBA00004442"/>
    </source>
</evidence>
<dbReference type="Gene3D" id="1.20.1600.10">
    <property type="entry name" value="Outer membrane efflux proteins (OEP)"/>
    <property type="match status" value="1"/>
</dbReference>
<keyword evidence="5" id="KW-0812">Transmembrane</keyword>
<name>A0A170ZV34_9BACT</name>
<keyword evidence="4" id="KW-1134">Transmembrane beta strand</keyword>
<dbReference type="GO" id="GO:0015562">
    <property type="term" value="F:efflux transmembrane transporter activity"/>
    <property type="evidence" value="ECO:0007669"/>
    <property type="project" value="InterPro"/>
</dbReference>
<dbReference type="PANTHER" id="PTHR30026:SF20">
    <property type="entry name" value="OUTER MEMBRANE PROTEIN TOLC"/>
    <property type="match status" value="1"/>
</dbReference>
<evidence type="ECO:0000256" key="8">
    <source>
        <dbReference type="SAM" id="Coils"/>
    </source>
</evidence>
<reference evidence="10" key="1">
    <citation type="submission" date="2016-04" db="EMBL/GenBank/DDBJ databases">
        <title>Draft genome sequence of Paludibacter jiangxiensis strain NM7.</title>
        <authorList>
            <person name="Qiu Y."/>
            <person name="Matsuura N."/>
            <person name="Ohashi A."/>
            <person name="Tourlousse M.D."/>
            <person name="Sekiguchi Y."/>
        </authorList>
    </citation>
    <scope>NUCLEOTIDE SEQUENCE [LARGE SCALE GENOMIC DNA]</scope>
    <source>
        <strain evidence="10">NM7</strain>
    </source>
</reference>
<dbReference type="GO" id="GO:1990281">
    <property type="term" value="C:efflux pump complex"/>
    <property type="evidence" value="ECO:0007669"/>
    <property type="project" value="TreeGrafter"/>
</dbReference>